<feature type="compositionally biased region" description="Basic residues" evidence="1">
    <location>
        <begin position="148"/>
        <end position="158"/>
    </location>
</feature>
<keyword evidence="3" id="KW-1185">Reference proteome</keyword>
<sequence length="216" mass="23503">MLKSYLPSIQRWCSIPGNCIETASLKIRVSMLSALDAADFNQEPPSLASAALAHSHDNPWHALEPPIGLDMQVFGARNAGIRPSRSNTPLSKYTAERPRALEVGIERVEPIGVHKLPVRSSEPSGTHLACSASLPVPRAMLNTHLTRSKRMGHPRGYHRSTTSPGMRDVTQAKVARVPLRGSERRTRLRSSSPSAAPTSDPARRRKPHTAAFCGQG</sequence>
<dbReference type="InParanoid" id="J0WZ93"/>
<feature type="compositionally biased region" description="Low complexity" evidence="1">
    <location>
        <begin position="189"/>
        <end position="200"/>
    </location>
</feature>
<gene>
    <name evidence="2" type="ORF">AURDEDRAFT_114306</name>
</gene>
<dbReference type="AlphaFoldDB" id="J0WZ93"/>
<name>J0WZ93_AURST</name>
<proteinExistence type="predicted"/>
<reference evidence="3" key="1">
    <citation type="journal article" date="2012" name="Science">
        <title>The Paleozoic origin of enzymatic lignin decomposition reconstructed from 31 fungal genomes.</title>
        <authorList>
            <person name="Floudas D."/>
            <person name="Binder M."/>
            <person name="Riley R."/>
            <person name="Barry K."/>
            <person name="Blanchette R.A."/>
            <person name="Henrissat B."/>
            <person name="Martinez A.T."/>
            <person name="Otillar R."/>
            <person name="Spatafora J.W."/>
            <person name="Yadav J.S."/>
            <person name="Aerts A."/>
            <person name="Benoit I."/>
            <person name="Boyd A."/>
            <person name="Carlson A."/>
            <person name="Copeland A."/>
            <person name="Coutinho P.M."/>
            <person name="de Vries R.P."/>
            <person name="Ferreira P."/>
            <person name="Findley K."/>
            <person name="Foster B."/>
            <person name="Gaskell J."/>
            <person name="Glotzer D."/>
            <person name="Gorecki P."/>
            <person name="Heitman J."/>
            <person name="Hesse C."/>
            <person name="Hori C."/>
            <person name="Igarashi K."/>
            <person name="Jurgens J.A."/>
            <person name="Kallen N."/>
            <person name="Kersten P."/>
            <person name="Kohler A."/>
            <person name="Kuees U."/>
            <person name="Kumar T.K.A."/>
            <person name="Kuo A."/>
            <person name="LaButti K."/>
            <person name="Larrondo L.F."/>
            <person name="Lindquist E."/>
            <person name="Ling A."/>
            <person name="Lombard V."/>
            <person name="Lucas S."/>
            <person name="Lundell T."/>
            <person name="Martin R."/>
            <person name="McLaughlin D.J."/>
            <person name="Morgenstern I."/>
            <person name="Morin E."/>
            <person name="Murat C."/>
            <person name="Nagy L.G."/>
            <person name="Nolan M."/>
            <person name="Ohm R.A."/>
            <person name="Patyshakuliyeva A."/>
            <person name="Rokas A."/>
            <person name="Ruiz-Duenas F.J."/>
            <person name="Sabat G."/>
            <person name="Salamov A."/>
            <person name="Samejima M."/>
            <person name="Schmutz J."/>
            <person name="Slot J.C."/>
            <person name="St John F."/>
            <person name="Stenlid J."/>
            <person name="Sun H."/>
            <person name="Sun S."/>
            <person name="Syed K."/>
            <person name="Tsang A."/>
            <person name="Wiebenga A."/>
            <person name="Young D."/>
            <person name="Pisabarro A."/>
            <person name="Eastwood D.C."/>
            <person name="Martin F."/>
            <person name="Cullen D."/>
            <person name="Grigoriev I.V."/>
            <person name="Hibbett D.S."/>
        </authorList>
    </citation>
    <scope>NUCLEOTIDE SEQUENCE [LARGE SCALE GENOMIC DNA]</scope>
    <source>
        <strain evidence="3">TFB10046</strain>
    </source>
</reference>
<protein>
    <submittedName>
        <fullName evidence="2">Uncharacterized protein</fullName>
    </submittedName>
</protein>
<dbReference type="EMBL" id="JH687770">
    <property type="protein sequence ID" value="EJD44607.1"/>
    <property type="molecule type" value="Genomic_DNA"/>
</dbReference>
<evidence type="ECO:0000313" key="3">
    <source>
        <dbReference type="Proteomes" id="UP000006514"/>
    </source>
</evidence>
<evidence type="ECO:0000256" key="1">
    <source>
        <dbReference type="SAM" id="MobiDB-lite"/>
    </source>
</evidence>
<dbReference type="KEGG" id="adl:AURDEDRAFT_114306"/>
<accession>J0WZ93</accession>
<dbReference type="Proteomes" id="UP000006514">
    <property type="component" value="Unassembled WGS sequence"/>
</dbReference>
<feature type="region of interest" description="Disordered" evidence="1">
    <location>
        <begin position="148"/>
        <end position="216"/>
    </location>
</feature>
<organism evidence="2 3">
    <name type="scientific">Auricularia subglabra (strain TFB-10046 / SS5)</name>
    <name type="common">White-rot fungus</name>
    <name type="synonym">Auricularia delicata (strain TFB10046)</name>
    <dbReference type="NCBI Taxonomy" id="717982"/>
    <lineage>
        <taxon>Eukaryota</taxon>
        <taxon>Fungi</taxon>
        <taxon>Dikarya</taxon>
        <taxon>Basidiomycota</taxon>
        <taxon>Agaricomycotina</taxon>
        <taxon>Agaricomycetes</taxon>
        <taxon>Auriculariales</taxon>
        <taxon>Auriculariaceae</taxon>
        <taxon>Auricularia</taxon>
    </lineage>
</organism>
<evidence type="ECO:0000313" key="2">
    <source>
        <dbReference type="EMBL" id="EJD44607.1"/>
    </source>
</evidence>